<accession>A0ABR2S3H5</accession>
<dbReference type="Gene3D" id="2.60.270.50">
    <property type="match status" value="1"/>
</dbReference>
<evidence type="ECO:0000313" key="1">
    <source>
        <dbReference type="EMBL" id="KAK9019738.1"/>
    </source>
</evidence>
<protein>
    <submittedName>
        <fullName evidence="1">Uncharacterized protein</fullName>
    </submittedName>
</protein>
<gene>
    <name evidence="1" type="ORF">V6N11_054246</name>
</gene>
<sequence length="128" mass="14691">MYRNVSLKNSSNEDLIYYDHKDWYGSANFAPQLIPKQLSMQIKHRADSRIRGSKGDVAYTIRNNIKWIATWSNMKDKNNKDFYQSLLDTSSPDPDTVYKFRFTAAAHVEPSSVTPLVEATLSSAIRKL</sequence>
<evidence type="ECO:0000313" key="2">
    <source>
        <dbReference type="Proteomes" id="UP001396334"/>
    </source>
</evidence>
<comment type="caution">
    <text evidence="1">The sequence shown here is derived from an EMBL/GenBank/DDBJ whole genome shotgun (WGS) entry which is preliminary data.</text>
</comment>
<dbReference type="Proteomes" id="UP001396334">
    <property type="component" value="Unassembled WGS sequence"/>
</dbReference>
<reference evidence="1 2" key="1">
    <citation type="journal article" date="2024" name="G3 (Bethesda)">
        <title>Genome assembly of Hibiscus sabdariffa L. provides insights into metabolisms of medicinal natural products.</title>
        <authorList>
            <person name="Kim T."/>
        </authorList>
    </citation>
    <scope>NUCLEOTIDE SEQUENCE [LARGE SCALE GENOMIC DNA]</scope>
    <source>
        <strain evidence="1">TK-2024</strain>
        <tissue evidence="1">Old leaves</tissue>
    </source>
</reference>
<name>A0ABR2S3H5_9ROSI</name>
<organism evidence="1 2">
    <name type="scientific">Hibiscus sabdariffa</name>
    <name type="common">roselle</name>
    <dbReference type="NCBI Taxonomy" id="183260"/>
    <lineage>
        <taxon>Eukaryota</taxon>
        <taxon>Viridiplantae</taxon>
        <taxon>Streptophyta</taxon>
        <taxon>Embryophyta</taxon>
        <taxon>Tracheophyta</taxon>
        <taxon>Spermatophyta</taxon>
        <taxon>Magnoliopsida</taxon>
        <taxon>eudicotyledons</taxon>
        <taxon>Gunneridae</taxon>
        <taxon>Pentapetalae</taxon>
        <taxon>rosids</taxon>
        <taxon>malvids</taxon>
        <taxon>Malvales</taxon>
        <taxon>Malvaceae</taxon>
        <taxon>Malvoideae</taxon>
        <taxon>Hibiscus</taxon>
    </lineage>
</organism>
<proteinExistence type="predicted"/>
<keyword evidence="2" id="KW-1185">Reference proteome</keyword>
<dbReference type="EMBL" id="JBBPBN010000017">
    <property type="protein sequence ID" value="KAK9019738.1"/>
    <property type="molecule type" value="Genomic_DNA"/>
</dbReference>